<dbReference type="SUPFAM" id="SSF52743">
    <property type="entry name" value="Subtilisin-like"/>
    <property type="match status" value="1"/>
</dbReference>
<evidence type="ECO:0000256" key="8">
    <source>
        <dbReference type="ARBA" id="ARBA00022729"/>
    </source>
</evidence>
<organism evidence="19 20">
    <name type="scientific">Pycnoporus cinnabarinus</name>
    <name type="common">Cinnabar-red polypore</name>
    <name type="synonym">Trametes cinnabarina</name>
    <dbReference type="NCBI Taxonomy" id="5643"/>
    <lineage>
        <taxon>Eukaryota</taxon>
        <taxon>Fungi</taxon>
        <taxon>Dikarya</taxon>
        <taxon>Basidiomycota</taxon>
        <taxon>Agaricomycotina</taxon>
        <taxon>Agaricomycetes</taxon>
        <taxon>Polyporales</taxon>
        <taxon>Polyporaceae</taxon>
        <taxon>Trametes</taxon>
    </lineage>
</organism>
<sequence>MVAAGLLVLSLFTLALGKPLSERLVVRSQVDSVPRGFSYVGKASSEHMLNLRIALVQNNVTGLEAALYDVSDPKSANYGHHLSKAEVEAMVAPAPETVQKVKAWLGKNNITAQTISPAGDWLSINVPVSKANALLNADFNEYTYDKTNTTVIRTLAYSVPETLKDHLAFVYPSVHFIPPVQKNTPSFQVVDLPRNSKRSRSKRAGVPASCDKQITPQCLQALYNIPTAPATAQGNSLAVSGFGGEIANKGDLSEFLAALRPDAPDGTFNAVSVDNGITSGDGTTEASLDIQYTVGLATNVPTTFVSVGNKNQDGDLSGFLDIINFLLAQDQPPLVLTTSFGFNELAFVNQPDLAVNLCNAYGQLGARGTSILFASGDGGVSGPQASDACDGQEFEPTFPSGCPFLTSVGSTQGINPEVAASFSSGGFSNIFARPAYQDDAVTAYLDKLGTTNAGLFQAKGRAFPDVSTQGVQFVVDIGGQGQGVSGTSASSPTFASIVALLNDQLLNAGKSPLGFLNPLIYSSGAAAAFNDITEGSNPGCGTDGFPALEGWDPVTGFGTPDFNKLLALVTGSATASSGAAGNATVTATTAASTSSAAATKGGAKKHHHNNN</sequence>
<dbReference type="InterPro" id="IPR050819">
    <property type="entry name" value="Tripeptidyl-peptidase_I"/>
</dbReference>
<evidence type="ECO:0000256" key="9">
    <source>
        <dbReference type="ARBA" id="ARBA00022801"/>
    </source>
</evidence>
<feature type="compositionally biased region" description="Basic residues" evidence="16">
    <location>
        <begin position="602"/>
        <end position="611"/>
    </location>
</feature>
<protein>
    <recommendedName>
        <fullName evidence="4">tripeptidyl-peptidase II</fullName>
        <ecNumber evidence="4">3.4.14.10</ecNumber>
    </recommendedName>
</protein>
<keyword evidence="14" id="KW-0325">Glycoprotein</keyword>
<dbReference type="Proteomes" id="UP000029665">
    <property type="component" value="Unassembled WGS sequence"/>
</dbReference>
<dbReference type="EC" id="3.4.14.10" evidence="4"/>
<dbReference type="GO" id="GO:0004252">
    <property type="term" value="F:serine-type endopeptidase activity"/>
    <property type="evidence" value="ECO:0007669"/>
    <property type="project" value="UniProtKB-UniRule"/>
</dbReference>
<dbReference type="HOGENOM" id="CLU_013783_3_0_1"/>
<evidence type="ECO:0000256" key="7">
    <source>
        <dbReference type="ARBA" id="ARBA00022723"/>
    </source>
</evidence>
<keyword evidence="11 15" id="KW-0106">Calcium</keyword>
<comment type="catalytic activity">
    <reaction evidence="1">
        <text>Release of an N-terminal tripeptide from a polypeptide.</text>
        <dbReference type="EC" id="3.4.14.10"/>
    </reaction>
</comment>
<dbReference type="Gene3D" id="3.40.50.200">
    <property type="entry name" value="Peptidase S8/S53 domain"/>
    <property type="match status" value="1"/>
</dbReference>
<evidence type="ECO:0000256" key="4">
    <source>
        <dbReference type="ARBA" id="ARBA00012462"/>
    </source>
</evidence>
<evidence type="ECO:0000256" key="10">
    <source>
        <dbReference type="ARBA" id="ARBA00022825"/>
    </source>
</evidence>
<evidence type="ECO:0000256" key="12">
    <source>
        <dbReference type="ARBA" id="ARBA00023026"/>
    </source>
</evidence>
<feature type="binding site" evidence="15">
    <location>
        <position position="550"/>
    </location>
    <ligand>
        <name>Ca(2+)</name>
        <dbReference type="ChEBI" id="CHEBI:29108"/>
    </ligand>
</feature>
<keyword evidence="9 15" id="KW-0378">Hydrolase</keyword>
<feature type="binding site" evidence="15">
    <location>
        <position position="532"/>
    </location>
    <ligand>
        <name>Ca(2+)</name>
        <dbReference type="ChEBI" id="CHEBI:29108"/>
    </ligand>
</feature>
<evidence type="ECO:0000256" key="13">
    <source>
        <dbReference type="ARBA" id="ARBA00023145"/>
    </source>
</evidence>
<dbReference type="GO" id="GO:0008240">
    <property type="term" value="F:tripeptidyl-peptidase activity"/>
    <property type="evidence" value="ECO:0007669"/>
    <property type="project" value="UniProtKB-EC"/>
</dbReference>
<dbReference type="EMBL" id="CCBP010000083">
    <property type="protein sequence ID" value="CDO70467.1"/>
    <property type="molecule type" value="Genomic_DNA"/>
</dbReference>
<dbReference type="OMA" id="NNITAQT"/>
<keyword evidence="5" id="KW-0964">Secreted</keyword>
<evidence type="ECO:0000256" key="17">
    <source>
        <dbReference type="SAM" id="SignalP"/>
    </source>
</evidence>
<keyword evidence="13" id="KW-0865">Zymogen</keyword>
<evidence type="ECO:0000256" key="6">
    <source>
        <dbReference type="ARBA" id="ARBA00022670"/>
    </source>
</evidence>
<evidence type="ECO:0000256" key="3">
    <source>
        <dbReference type="ARBA" id="ARBA00004239"/>
    </source>
</evidence>
<dbReference type="STRING" id="5643.A0A060S7J6"/>
<evidence type="ECO:0000256" key="5">
    <source>
        <dbReference type="ARBA" id="ARBA00022525"/>
    </source>
</evidence>
<keyword evidence="12" id="KW-0843">Virulence</keyword>
<evidence type="ECO:0000256" key="2">
    <source>
        <dbReference type="ARBA" id="ARBA00002451"/>
    </source>
</evidence>
<dbReference type="GO" id="GO:0006508">
    <property type="term" value="P:proteolysis"/>
    <property type="evidence" value="ECO:0007669"/>
    <property type="project" value="UniProtKB-KW"/>
</dbReference>
<name>A0A060S7J6_PYCCI</name>
<feature type="active site" description="Charge relay system" evidence="15">
    <location>
        <position position="285"/>
    </location>
</feature>
<feature type="region of interest" description="Disordered" evidence="16">
    <location>
        <begin position="590"/>
        <end position="611"/>
    </location>
</feature>
<evidence type="ECO:0000313" key="20">
    <source>
        <dbReference type="Proteomes" id="UP000029665"/>
    </source>
</evidence>
<dbReference type="OrthoDB" id="409122at2759"/>
<evidence type="ECO:0000256" key="11">
    <source>
        <dbReference type="ARBA" id="ARBA00022837"/>
    </source>
</evidence>
<dbReference type="InterPro" id="IPR015366">
    <property type="entry name" value="S53_propep"/>
</dbReference>
<feature type="domain" description="Peptidase S53" evidence="18">
    <location>
        <begin position="213"/>
        <end position="572"/>
    </location>
</feature>
<dbReference type="CDD" id="cd11377">
    <property type="entry name" value="Pro-peptidase_S53"/>
    <property type="match status" value="1"/>
</dbReference>
<comment type="caution">
    <text evidence="19">The sequence shown here is derived from an EMBL/GenBank/DDBJ whole genome shotgun (WGS) entry which is preliminary data.</text>
</comment>
<feature type="binding site" evidence="15">
    <location>
        <position position="531"/>
    </location>
    <ligand>
        <name>Ca(2+)</name>
        <dbReference type="ChEBI" id="CHEBI:29108"/>
    </ligand>
</feature>
<dbReference type="FunFam" id="3.40.50.200:FF:000015">
    <property type="entry name" value="Tripeptidyl peptidase A"/>
    <property type="match status" value="1"/>
</dbReference>
<accession>A0A060S7J6</accession>
<keyword evidence="8 17" id="KW-0732">Signal</keyword>
<feature type="binding site" evidence="15">
    <location>
        <position position="552"/>
    </location>
    <ligand>
        <name>Ca(2+)</name>
        <dbReference type="ChEBI" id="CHEBI:29108"/>
    </ligand>
</feature>
<comment type="cofactor">
    <cofactor evidence="15">
        <name>Ca(2+)</name>
        <dbReference type="ChEBI" id="CHEBI:29108"/>
    </cofactor>
    <text evidence="15">Binds 1 Ca(2+) ion per subunit.</text>
</comment>
<dbReference type="SUPFAM" id="SSF54897">
    <property type="entry name" value="Protease propeptides/inhibitors"/>
    <property type="match status" value="1"/>
</dbReference>
<feature type="active site" description="Charge relay system" evidence="15">
    <location>
        <position position="289"/>
    </location>
</feature>
<feature type="compositionally biased region" description="Low complexity" evidence="16">
    <location>
        <begin position="590"/>
        <end position="601"/>
    </location>
</feature>
<dbReference type="SMART" id="SM00944">
    <property type="entry name" value="Pro-kuma_activ"/>
    <property type="match status" value="1"/>
</dbReference>
<gene>
    <name evidence="19" type="ORF">BN946_scf184569.g10</name>
</gene>
<dbReference type="AlphaFoldDB" id="A0A060S7J6"/>
<evidence type="ECO:0000256" key="14">
    <source>
        <dbReference type="ARBA" id="ARBA00023180"/>
    </source>
</evidence>
<comment type="function">
    <text evidence="2">Secreted tripeptidyl-peptidase which degrades proteins at acidic pHs and is involved in virulence.</text>
</comment>
<keyword evidence="20" id="KW-1185">Reference proteome</keyword>
<keyword evidence="7 15" id="KW-0479">Metal-binding</keyword>
<feature type="signal peptide" evidence="17">
    <location>
        <begin position="1"/>
        <end position="17"/>
    </location>
</feature>
<comment type="subcellular location">
    <subcellularLocation>
        <location evidence="3">Secreted</location>
        <location evidence="3">Extracellular space</location>
    </subcellularLocation>
</comment>
<dbReference type="InterPro" id="IPR030400">
    <property type="entry name" value="Sedolisin_dom"/>
</dbReference>
<evidence type="ECO:0000256" key="15">
    <source>
        <dbReference type="PROSITE-ProRule" id="PRU01032"/>
    </source>
</evidence>
<dbReference type="InterPro" id="IPR036852">
    <property type="entry name" value="Peptidase_S8/S53_dom_sf"/>
</dbReference>
<evidence type="ECO:0000313" key="19">
    <source>
        <dbReference type="EMBL" id="CDO70467.1"/>
    </source>
</evidence>
<proteinExistence type="predicted"/>
<evidence type="ECO:0000259" key="18">
    <source>
        <dbReference type="PROSITE" id="PS51695"/>
    </source>
</evidence>
<keyword evidence="10 15" id="KW-0720">Serine protease</keyword>
<dbReference type="Pfam" id="PF09286">
    <property type="entry name" value="Pro-kuma_activ"/>
    <property type="match status" value="1"/>
</dbReference>
<keyword evidence="6 15" id="KW-0645">Protease</keyword>
<dbReference type="PANTHER" id="PTHR14218:SF15">
    <property type="entry name" value="TRIPEPTIDYL-PEPTIDASE 1"/>
    <property type="match status" value="1"/>
</dbReference>
<evidence type="ECO:0000256" key="16">
    <source>
        <dbReference type="SAM" id="MobiDB-lite"/>
    </source>
</evidence>
<dbReference type="GO" id="GO:0005576">
    <property type="term" value="C:extracellular region"/>
    <property type="evidence" value="ECO:0007669"/>
    <property type="project" value="UniProtKB-SubCell"/>
</dbReference>
<dbReference type="PROSITE" id="PS51695">
    <property type="entry name" value="SEDOLISIN"/>
    <property type="match status" value="1"/>
</dbReference>
<evidence type="ECO:0000256" key="1">
    <source>
        <dbReference type="ARBA" id="ARBA00001910"/>
    </source>
</evidence>
<reference evidence="19" key="1">
    <citation type="submission" date="2014-01" db="EMBL/GenBank/DDBJ databases">
        <title>The genome of the white-rot fungus Pycnoporus cinnabarinus: a basidiomycete model with a versatile arsenal for lignocellulosic biomass breakdown.</title>
        <authorList>
            <person name="Levasseur A."/>
            <person name="Lomascolo A."/>
            <person name="Ruiz-Duenas F.J."/>
            <person name="Uzan E."/>
            <person name="Piumi F."/>
            <person name="Kues U."/>
            <person name="Ram A.F.J."/>
            <person name="Murat C."/>
            <person name="Haon M."/>
            <person name="Benoit I."/>
            <person name="Arfi Y."/>
            <person name="Chevret D."/>
            <person name="Drula E."/>
            <person name="Kwon M.J."/>
            <person name="Gouret P."/>
            <person name="Lesage-Meessen L."/>
            <person name="Lombard V."/>
            <person name="Mariette J."/>
            <person name="Noirot C."/>
            <person name="Park J."/>
            <person name="Patyshakuliyeva A."/>
            <person name="Wieneger R.A.B."/>
            <person name="Wosten H.A.B."/>
            <person name="Martin F."/>
            <person name="Coutinho P.M."/>
            <person name="de Vries R."/>
            <person name="Martinez A.T."/>
            <person name="Klopp C."/>
            <person name="Pontarotti P."/>
            <person name="Henrissat B."/>
            <person name="Record E."/>
        </authorList>
    </citation>
    <scope>NUCLEOTIDE SEQUENCE [LARGE SCALE GENOMIC DNA]</scope>
    <source>
        <strain evidence="19">BRFM137</strain>
    </source>
</reference>
<feature type="chain" id="PRO_5001592007" description="tripeptidyl-peptidase II" evidence="17">
    <location>
        <begin position="18"/>
        <end position="611"/>
    </location>
</feature>
<dbReference type="CDD" id="cd04056">
    <property type="entry name" value="Peptidases_S53"/>
    <property type="match status" value="1"/>
</dbReference>
<dbReference type="GO" id="GO:0046872">
    <property type="term" value="F:metal ion binding"/>
    <property type="evidence" value="ECO:0007669"/>
    <property type="project" value="UniProtKB-UniRule"/>
</dbReference>
<dbReference type="PANTHER" id="PTHR14218">
    <property type="entry name" value="PROTEASE S8 TRIPEPTIDYL PEPTIDASE I CLN2"/>
    <property type="match status" value="1"/>
</dbReference>
<feature type="active site" description="Charge relay system" evidence="15">
    <location>
        <position position="488"/>
    </location>
</feature>